<gene>
    <name evidence="3" type="ORF">BFG52_14495</name>
</gene>
<evidence type="ECO:0008006" key="5">
    <source>
        <dbReference type="Google" id="ProtNLM"/>
    </source>
</evidence>
<keyword evidence="2" id="KW-1133">Transmembrane helix</keyword>
<dbReference type="OrthoDB" id="6655985at2"/>
<dbReference type="Gene3D" id="3.30.70.1070">
    <property type="entry name" value="Sporulation related repeat"/>
    <property type="match status" value="1"/>
</dbReference>
<dbReference type="EMBL" id="CP016895">
    <property type="protein sequence ID" value="AOA59437.1"/>
    <property type="molecule type" value="Genomic_DNA"/>
</dbReference>
<feature type="compositionally biased region" description="Polar residues" evidence="1">
    <location>
        <begin position="265"/>
        <end position="274"/>
    </location>
</feature>
<evidence type="ECO:0000256" key="1">
    <source>
        <dbReference type="SAM" id="MobiDB-lite"/>
    </source>
</evidence>
<accession>A0A1B2M2M1</accession>
<proteinExistence type="predicted"/>
<organism evidence="3 4">
    <name type="scientific">Acinetobacter larvae</name>
    <dbReference type="NCBI Taxonomy" id="1789224"/>
    <lineage>
        <taxon>Bacteria</taxon>
        <taxon>Pseudomonadati</taxon>
        <taxon>Pseudomonadota</taxon>
        <taxon>Gammaproteobacteria</taxon>
        <taxon>Moraxellales</taxon>
        <taxon>Moraxellaceae</taxon>
        <taxon>Acinetobacter</taxon>
    </lineage>
</organism>
<evidence type="ECO:0000256" key="2">
    <source>
        <dbReference type="SAM" id="Phobius"/>
    </source>
</evidence>
<keyword evidence="4" id="KW-1185">Reference proteome</keyword>
<dbReference type="RefSeq" id="WP_067557782.1">
    <property type="nucleotide sequence ID" value="NZ_CP016895.1"/>
</dbReference>
<dbReference type="STRING" id="1789224.BFG52_14495"/>
<feature type="region of interest" description="Disordered" evidence="1">
    <location>
        <begin position="240"/>
        <end position="274"/>
    </location>
</feature>
<evidence type="ECO:0000313" key="3">
    <source>
        <dbReference type="EMBL" id="AOA59437.1"/>
    </source>
</evidence>
<keyword evidence="2" id="KW-0812">Transmembrane</keyword>
<sequence>MTASTSRWQQIQQYIWLIIGLLCLLAALIFWAITDKKELVYVENPVEEQQVTIQPEKVAATVNLGSLTTAVRPLETTTRIVATGTHGPEFRGTKFFQDHANRWTIVIFQASKEEVIQNFLRQQPSRKDFIYFRLNAKNQPDRYVLAYGVYKSSAEAQQQRLKMNLPASVQPYSKALADYKDLINDLGSEELQSTQQLRAVQLKPTALPVIDESVLAALKPVTKAVENSLTTTTITRRDAEGNVVDVQKSQNSAPKAVERSREASTPETSRANTP</sequence>
<protein>
    <recommendedName>
        <fullName evidence="5">SPOR domain-containing protein</fullName>
    </recommendedName>
</protein>
<dbReference type="InterPro" id="IPR036680">
    <property type="entry name" value="SPOR-like_sf"/>
</dbReference>
<dbReference type="AlphaFoldDB" id="A0A1B2M2M1"/>
<feature type="transmembrane region" description="Helical" evidence="2">
    <location>
        <begin position="14"/>
        <end position="33"/>
    </location>
</feature>
<name>A0A1B2M2M1_9GAMM</name>
<evidence type="ECO:0000313" key="4">
    <source>
        <dbReference type="Proteomes" id="UP000093391"/>
    </source>
</evidence>
<dbReference type="KEGG" id="ala:BFG52_14495"/>
<keyword evidence="2" id="KW-0472">Membrane</keyword>
<reference evidence="3 4" key="1">
    <citation type="submission" date="2016-08" db="EMBL/GenBank/DDBJ databases">
        <authorList>
            <person name="Seilhamer J.J."/>
        </authorList>
    </citation>
    <scope>NUCLEOTIDE SEQUENCE [LARGE SCALE GENOMIC DNA]</scope>
    <source>
        <strain evidence="3 4">BRTC-1</strain>
    </source>
</reference>
<dbReference type="Proteomes" id="UP000093391">
    <property type="component" value="Chromosome"/>
</dbReference>
<dbReference type="GO" id="GO:0042834">
    <property type="term" value="F:peptidoglycan binding"/>
    <property type="evidence" value="ECO:0007669"/>
    <property type="project" value="InterPro"/>
</dbReference>